<dbReference type="InterPro" id="IPR000055">
    <property type="entry name" value="Restrct_endonuc_typeI_TRD"/>
</dbReference>
<dbReference type="InterPro" id="IPR044946">
    <property type="entry name" value="Restrct_endonuc_typeI_TRD_sf"/>
</dbReference>
<dbReference type="SUPFAM" id="SSF116734">
    <property type="entry name" value="DNA methylase specificity domain"/>
    <property type="match status" value="2"/>
</dbReference>
<dbReference type="Pfam" id="PF01420">
    <property type="entry name" value="Methylase_S"/>
    <property type="match status" value="1"/>
</dbReference>
<dbReference type="PANTHER" id="PTHR43140">
    <property type="entry name" value="TYPE-1 RESTRICTION ENZYME ECOKI SPECIFICITY PROTEIN"/>
    <property type="match status" value="1"/>
</dbReference>
<dbReference type="CDD" id="cd17249">
    <property type="entry name" value="RMtype1_S_EcoR124I-TRD2-CR2_like"/>
    <property type="match status" value="1"/>
</dbReference>
<evidence type="ECO:0000256" key="1">
    <source>
        <dbReference type="ARBA" id="ARBA00010923"/>
    </source>
</evidence>
<comment type="caution">
    <text evidence="5">The sequence shown here is derived from an EMBL/GenBank/DDBJ whole genome shotgun (WGS) entry which is preliminary data.</text>
</comment>
<dbReference type="GO" id="GO:0004519">
    <property type="term" value="F:endonuclease activity"/>
    <property type="evidence" value="ECO:0007669"/>
    <property type="project" value="UniProtKB-KW"/>
</dbReference>
<keyword evidence="5" id="KW-0378">Hydrolase</keyword>
<evidence type="ECO:0000259" key="4">
    <source>
        <dbReference type="Pfam" id="PF01420"/>
    </source>
</evidence>
<keyword evidence="6" id="KW-1185">Reference proteome</keyword>
<accession>A0ABS7F301</accession>
<comment type="similarity">
    <text evidence="1">Belongs to the type-I restriction system S methylase family.</text>
</comment>
<keyword evidence="3" id="KW-0238">DNA-binding</keyword>
<keyword evidence="5" id="KW-0255">Endonuclease</keyword>
<dbReference type="PANTHER" id="PTHR43140:SF1">
    <property type="entry name" value="TYPE I RESTRICTION ENZYME ECOKI SPECIFICITY SUBUNIT"/>
    <property type="match status" value="1"/>
</dbReference>
<name>A0ABS7F301_9PROT</name>
<sequence length="443" mass="49023">MSLPAYPAYRDSGVPWLGQVPAHWEVVPLKRLASFAGGGTPNRDVPAFWNGDVPWVSPKDMKSEVVHSTEEYITEAGLAAGAASLIEANAVLMVVRSGILRHTIPVAINDRPVALNQDMKAIRFDEGRCQARFLLRLVQGLNDLFLNLWRKEGATVESIEHSYLAGTTIPLPPPAEQRAIAAFLDRECGKIDALVAEQERLIALLKEKRQAVISHTVTKGLDPSVPMKDSGVPWLGQVPAHWEVVRGRLLFVERDERSEDGTETLLTVSHLTGVTPRAEKTVYMFEAETTEGYKRCHPGDLVINTLWAWMGAMGVADQTGIVSPAYHVYTPRSGLEPSYVNLLVRMDVFAREAERWSKGVWSSRLRLYPEEFFKIAFPRPPEAEQRAIIAFLDHECSKLDTLTAESEHAIALLKERRAALISAAVTGRIDVRGLVPAAEARAA</sequence>
<keyword evidence="2" id="KW-0680">Restriction system</keyword>
<dbReference type="InterPro" id="IPR051212">
    <property type="entry name" value="Type-I_RE_S_subunit"/>
</dbReference>
<dbReference type="RefSeq" id="WP_220117733.1">
    <property type="nucleotide sequence ID" value="NZ_JAHZUY010000026.1"/>
</dbReference>
<dbReference type="Gene3D" id="3.90.220.20">
    <property type="entry name" value="DNA methylase specificity domains"/>
    <property type="match status" value="2"/>
</dbReference>
<protein>
    <submittedName>
        <fullName evidence="5">Restriction endonuclease subunit S</fullName>
    </submittedName>
</protein>
<dbReference type="Gene3D" id="1.10.287.1120">
    <property type="entry name" value="Bipartite methylase S protein"/>
    <property type="match status" value="1"/>
</dbReference>
<proteinExistence type="inferred from homology"/>
<evidence type="ECO:0000313" key="5">
    <source>
        <dbReference type="EMBL" id="MBW8269982.1"/>
    </source>
</evidence>
<evidence type="ECO:0000313" key="6">
    <source>
        <dbReference type="Proteomes" id="UP001519924"/>
    </source>
</evidence>
<organism evidence="5 6">
    <name type="scientific">Caldovatus aquaticus</name>
    <dbReference type="NCBI Taxonomy" id="2865671"/>
    <lineage>
        <taxon>Bacteria</taxon>
        <taxon>Pseudomonadati</taxon>
        <taxon>Pseudomonadota</taxon>
        <taxon>Alphaproteobacteria</taxon>
        <taxon>Acetobacterales</taxon>
        <taxon>Roseomonadaceae</taxon>
        <taxon>Caldovatus</taxon>
    </lineage>
</organism>
<feature type="domain" description="Type I restriction modification DNA specificity" evidence="4">
    <location>
        <begin position="22"/>
        <end position="186"/>
    </location>
</feature>
<dbReference type="EMBL" id="JAHZUY010000026">
    <property type="protein sequence ID" value="MBW8269982.1"/>
    <property type="molecule type" value="Genomic_DNA"/>
</dbReference>
<gene>
    <name evidence="5" type="ORF">K1J50_10825</name>
</gene>
<evidence type="ECO:0000256" key="2">
    <source>
        <dbReference type="ARBA" id="ARBA00022747"/>
    </source>
</evidence>
<dbReference type="Proteomes" id="UP001519924">
    <property type="component" value="Unassembled WGS sequence"/>
</dbReference>
<keyword evidence="5" id="KW-0540">Nuclease</keyword>
<reference evidence="5 6" key="1">
    <citation type="submission" date="2021-08" db="EMBL/GenBank/DDBJ databases">
        <title>Caldovatus sediminis gen. nov., sp. nov., a moderately thermophilic bacterium isolated from a hot spring.</title>
        <authorList>
            <person name="Hu C.-J."/>
            <person name="Li W.-J."/>
            <person name="Xian W.-D."/>
        </authorList>
    </citation>
    <scope>NUCLEOTIDE SEQUENCE [LARGE SCALE GENOMIC DNA]</scope>
    <source>
        <strain evidence="5 6">SYSU G05006</strain>
    </source>
</reference>
<evidence type="ECO:0000256" key="3">
    <source>
        <dbReference type="ARBA" id="ARBA00023125"/>
    </source>
</evidence>